<dbReference type="PROSITE" id="PS51318">
    <property type="entry name" value="TAT"/>
    <property type="match status" value="1"/>
</dbReference>
<dbReference type="RefSeq" id="WP_146349370.1">
    <property type="nucleotide sequence ID" value="NZ_VOBR01000002.1"/>
</dbReference>
<evidence type="ECO:0000313" key="1">
    <source>
        <dbReference type="EMBL" id="TWP53774.1"/>
    </source>
</evidence>
<reference evidence="1 2" key="1">
    <citation type="submission" date="2019-07" db="EMBL/GenBank/DDBJ databases">
        <title>Lentzea xizangensis sp. nov., isolated from Qinghai-Tibetan Plateau Soils.</title>
        <authorList>
            <person name="Huang J."/>
        </authorList>
    </citation>
    <scope>NUCLEOTIDE SEQUENCE [LARGE SCALE GENOMIC DNA]</scope>
    <source>
        <strain evidence="1 2">FXJ1.1311</strain>
    </source>
</reference>
<organism evidence="1 2">
    <name type="scientific">Lentzea tibetensis</name>
    <dbReference type="NCBI Taxonomy" id="2591470"/>
    <lineage>
        <taxon>Bacteria</taxon>
        <taxon>Bacillati</taxon>
        <taxon>Actinomycetota</taxon>
        <taxon>Actinomycetes</taxon>
        <taxon>Pseudonocardiales</taxon>
        <taxon>Pseudonocardiaceae</taxon>
        <taxon>Lentzea</taxon>
    </lineage>
</organism>
<sequence length="386" mass="42138">MTDLNRRAVIRGGAALALLTTFSGGLPTWASGRIGPDTPVRPPDFDSPVWRALPLPDRQLFTILSQIHSTFSEHSGQIWNGYRPDRGPMICGHFPGADAPVDYAYVLNSRDPAKVGDAQPVDLPRALCLPRVHRITRGPGVEAAQDPGGTVGAREVAGELTWLVGFSTAVGWVLDPSTWLFGRIAVHEAFHVHQAGWDHGDGVQYWPNDYPRDVENAALALLEDAVLTLPPGQRPSTARTALLTYLAIRATRHDRLPETRKREHMYHLIEGTARFVEERYVRLGGHGPLDRSLDLTVGKLLLVWIARSRGYRAGADCAELLDSAAGPGWRLRAPQGKAPADVAGEVLGVPGGEERDRLVAKAKADFDYAKLLAKVERADLPHAVYP</sequence>
<evidence type="ECO:0000313" key="2">
    <source>
        <dbReference type="Proteomes" id="UP000316639"/>
    </source>
</evidence>
<proteinExistence type="predicted"/>
<gene>
    <name evidence="1" type="ORF">FKR81_03190</name>
</gene>
<name>A0A563F350_9PSEU</name>
<accession>A0A563F350</accession>
<comment type="caution">
    <text evidence="1">The sequence shown here is derived from an EMBL/GenBank/DDBJ whole genome shotgun (WGS) entry which is preliminary data.</text>
</comment>
<dbReference type="OrthoDB" id="9807329at2"/>
<dbReference type="InterPro" id="IPR006311">
    <property type="entry name" value="TAT_signal"/>
</dbReference>
<dbReference type="Proteomes" id="UP000316639">
    <property type="component" value="Unassembled WGS sequence"/>
</dbReference>
<protein>
    <submittedName>
        <fullName evidence="1">Uncharacterized protein</fullName>
    </submittedName>
</protein>
<dbReference type="EMBL" id="VOBR01000002">
    <property type="protein sequence ID" value="TWP53774.1"/>
    <property type="molecule type" value="Genomic_DNA"/>
</dbReference>
<keyword evidence="2" id="KW-1185">Reference proteome</keyword>
<dbReference type="AlphaFoldDB" id="A0A563F350"/>